<dbReference type="Proteomes" id="UP001165269">
    <property type="component" value="Unassembled WGS sequence"/>
</dbReference>
<dbReference type="EMBL" id="JALDAY010000014">
    <property type="protein sequence ID" value="MCI3277302.1"/>
    <property type="molecule type" value="Genomic_DNA"/>
</dbReference>
<dbReference type="InterPro" id="IPR016181">
    <property type="entry name" value="Acyl_CoA_acyltransferase"/>
</dbReference>
<dbReference type="Gene3D" id="3.40.630.30">
    <property type="match status" value="1"/>
</dbReference>
<dbReference type="SUPFAM" id="SSF55729">
    <property type="entry name" value="Acyl-CoA N-acyltransferases (Nat)"/>
    <property type="match status" value="1"/>
</dbReference>
<evidence type="ECO:0000313" key="4">
    <source>
        <dbReference type="Proteomes" id="UP001165269"/>
    </source>
</evidence>
<comment type="caution">
    <text evidence="3">The sequence shown here is derived from an EMBL/GenBank/DDBJ whole genome shotgun (WGS) entry which is preliminary data.</text>
</comment>
<reference evidence="3" key="1">
    <citation type="submission" date="2022-03" db="EMBL/GenBank/DDBJ databases">
        <title>Streptomyces 7R015 and 7R016 isolated from Barleria lupulina in Thailand.</title>
        <authorList>
            <person name="Kanchanasin P."/>
            <person name="Phongsopitanun W."/>
            <person name="Tanasupawat S."/>
        </authorList>
    </citation>
    <scope>NUCLEOTIDE SEQUENCE</scope>
    <source>
        <strain evidence="3">7R015</strain>
    </source>
</reference>
<evidence type="ECO:0000256" key="1">
    <source>
        <dbReference type="SAM" id="MobiDB-lite"/>
    </source>
</evidence>
<feature type="region of interest" description="Disordered" evidence="1">
    <location>
        <begin position="305"/>
        <end position="327"/>
    </location>
</feature>
<dbReference type="Pfam" id="PF00583">
    <property type="entry name" value="Acetyltransf_1"/>
    <property type="match status" value="1"/>
</dbReference>
<protein>
    <submittedName>
        <fullName evidence="3">GNAT family N-acetyltransferase</fullName>
    </submittedName>
</protein>
<evidence type="ECO:0000259" key="2">
    <source>
        <dbReference type="PROSITE" id="PS51186"/>
    </source>
</evidence>
<accession>A0ABS9YJ83</accession>
<dbReference type="CDD" id="cd04301">
    <property type="entry name" value="NAT_SF"/>
    <property type="match status" value="1"/>
</dbReference>
<gene>
    <name evidence="3" type="ORF">MQP27_40165</name>
</gene>
<proteinExistence type="predicted"/>
<dbReference type="PROSITE" id="PS51186">
    <property type="entry name" value="GNAT"/>
    <property type="match status" value="1"/>
</dbReference>
<name>A0ABS9YJ83_9ACTN</name>
<dbReference type="InterPro" id="IPR000182">
    <property type="entry name" value="GNAT_dom"/>
</dbReference>
<feature type="domain" description="N-acetyltransferase" evidence="2">
    <location>
        <begin position="42"/>
        <end position="193"/>
    </location>
</feature>
<keyword evidence="4" id="KW-1185">Reference proteome</keyword>
<evidence type="ECO:0000313" key="3">
    <source>
        <dbReference type="EMBL" id="MCI3277302.1"/>
    </source>
</evidence>
<dbReference type="RefSeq" id="WP_242774804.1">
    <property type="nucleotide sequence ID" value="NZ_JALDAY010000014.1"/>
</dbReference>
<sequence length="327" mass="35928">MENQQALHVHERLAARPELCPVTFGEGRRFALWDLASLAEGALGECVDPDSLTVAGEKRLRLRLGAAGREYRHDDEFGRRYWIRTAKDGGGPVGTVAVSSRPTGAGALCVSSLYVHPVARRRGLASAVLDTVYEACRAEGLHGFRLDAYWAWQRSVRYYLNRGLWVTSWKHALGLARLSYLPRYEVSESEAGDQLTFATRGPDGATVPLLVAGRAGGRLLLRETEQYERTADKRDAVRLYARSTLALHLAARGWPLVRGEEEWAEAGWSCDIGQPEGLAYKIGIFEQVAAEEGWRVESPYAAPSALGVPGPVRGNSDADSFVGPDHR</sequence>
<organism evidence="3 4">
    <name type="scientific">Streptomyces cylindrosporus</name>
    <dbReference type="NCBI Taxonomy" id="2927583"/>
    <lineage>
        <taxon>Bacteria</taxon>
        <taxon>Bacillati</taxon>
        <taxon>Actinomycetota</taxon>
        <taxon>Actinomycetes</taxon>
        <taxon>Kitasatosporales</taxon>
        <taxon>Streptomycetaceae</taxon>
        <taxon>Streptomyces</taxon>
    </lineage>
</organism>